<dbReference type="Gene3D" id="2.130.10.10">
    <property type="entry name" value="YVTN repeat-like/Quinoprotein amine dehydrogenase"/>
    <property type="match status" value="1"/>
</dbReference>
<accession>A0ABY9W4L7</accession>
<dbReference type="InterPro" id="IPR015943">
    <property type="entry name" value="WD40/YVTN_repeat-like_dom_sf"/>
</dbReference>
<dbReference type="Pfam" id="PF13360">
    <property type="entry name" value="PQQ_2"/>
    <property type="match status" value="1"/>
</dbReference>
<name>A0ABY9W4L7_9ACTN</name>
<gene>
    <name evidence="2" type="ORF">RI138_32055</name>
</gene>
<evidence type="ECO:0000259" key="1">
    <source>
        <dbReference type="Pfam" id="PF13360"/>
    </source>
</evidence>
<evidence type="ECO:0000313" key="2">
    <source>
        <dbReference type="EMBL" id="WNF31089.1"/>
    </source>
</evidence>
<protein>
    <submittedName>
        <fullName evidence="2">PQQ-binding-like beta-propeller repeat protein</fullName>
    </submittedName>
</protein>
<dbReference type="PANTHER" id="PTHR34512">
    <property type="entry name" value="CELL SURFACE PROTEIN"/>
    <property type="match status" value="1"/>
</dbReference>
<sequence>MWSIRTPGASDPVLQGDTLFHHNVSKTLYALDSRTGKRRWSFPLPSRVLLAPVVAGGVVHLADDDGTLRAVDARTGEQRWSFSGGEKASAPATVLGDTVFFAASDKGRARYHLHALSV</sequence>
<feature type="domain" description="Pyrrolo-quinoline quinone repeat" evidence="1">
    <location>
        <begin position="9"/>
        <end position="104"/>
    </location>
</feature>
<organism evidence="2 3">
    <name type="scientific">Streptomyces durocortorensis</name>
    <dbReference type="NCBI Taxonomy" id="2811104"/>
    <lineage>
        <taxon>Bacteria</taxon>
        <taxon>Bacillati</taxon>
        <taxon>Actinomycetota</taxon>
        <taxon>Actinomycetes</taxon>
        <taxon>Kitasatosporales</taxon>
        <taxon>Streptomycetaceae</taxon>
        <taxon>Streptomyces</taxon>
    </lineage>
</organism>
<reference evidence="2 3" key="1">
    <citation type="submission" date="2023-09" db="EMBL/GenBank/DDBJ databases">
        <title>Genome completion map analysis of the actinomycetes C11-1.</title>
        <authorList>
            <person name="Qin P."/>
            <person name="Guan P."/>
        </authorList>
    </citation>
    <scope>NUCLEOTIDE SEQUENCE [LARGE SCALE GENOMIC DNA]</scope>
    <source>
        <strain evidence="2 3">C11-1</strain>
    </source>
</reference>
<keyword evidence="3" id="KW-1185">Reference proteome</keyword>
<dbReference type="EMBL" id="CP134500">
    <property type="protein sequence ID" value="WNF31089.1"/>
    <property type="molecule type" value="Genomic_DNA"/>
</dbReference>
<dbReference type="Proteomes" id="UP001303236">
    <property type="component" value="Chromosome"/>
</dbReference>
<proteinExistence type="predicted"/>
<dbReference type="InterPro" id="IPR011047">
    <property type="entry name" value="Quinoprotein_ADH-like_sf"/>
</dbReference>
<dbReference type="PANTHER" id="PTHR34512:SF30">
    <property type="entry name" value="OUTER MEMBRANE PROTEIN ASSEMBLY FACTOR BAMB"/>
    <property type="match status" value="1"/>
</dbReference>
<dbReference type="SMART" id="SM00564">
    <property type="entry name" value="PQQ"/>
    <property type="match status" value="2"/>
</dbReference>
<dbReference type="InterPro" id="IPR002372">
    <property type="entry name" value="PQQ_rpt_dom"/>
</dbReference>
<dbReference type="SUPFAM" id="SSF50998">
    <property type="entry name" value="Quinoprotein alcohol dehydrogenase-like"/>
    <property type="match status" value="1"/>
</dbReference>
<evidence type="ECO:0000313" key="3">
    <source>
        <dbReference type="Proteomes" id="UP001303236"/>
    </source>
</evidence>
<dbReference type="InterPro" id="IPR018391">
    <property type="entry name" value="PQQ_b-propeller_rpt"/>
</dbReference>